<dbReference type="AlphaFoldDB" id="A0A382ZFR4"/>
<reference evidence="2" key="1">
    <citation type="submission" date="2018-05" db="EMBL/GenBank/DDBJ databases">
        <authorList>
            <person name="Lanie J.A."/>
            <person name="Ng W.-L."/>
            <person name="Kazmierczak K.M."/>
            <person name="Andrzejewski T.M."/>
            <person name="Davidsen T.M."/>
            <person name="Wayne K.J."/>
            <person name="Tettelin H."/>
            <person name="Glass J.I."/>
            <person name="Rusch D."/>
            <person name="Podicherti R."/>
            <person name="Tsui H.-C.T."/>
            <person name="Winkler M.E."/>
        </authorList>
    </citation>
    <scope>NUCLEOTIDE SEQUENCE</scope>
</reference>
<dbReference type="PANTHER" id="PTHR42881">
    <property type="entry name" value="PROLYL ENDOPEPTIDASE"/>
    <property type="match status" value="1"/>
</dbReference>
<dbReference type="InterPro" id="IPR029058">
    <property type="entry name" value="AB_hydrolase_fold"/>
</dbReference>
<dbReference type="Pfam" id="PF02897">
    <property type="entry name" value="Peptidase_S9_N"/>
    <property type="match status" value="1"/>
</dbReference>
<sequence>YFGVKVPDPYRWLEDDLSKDTADWVSRQNEVTSNYLKQISYRQELKQRLESLWRYRRISAPFVEGEFEYFYENNGLQNQSVVQRRSTDGITENFLDPNKFSDNGTAALSGLAFSKSADLAAYSISEAGSDWNKIFIIDVETRQQLETPITDVKFSAITWLNDQGFYYSSYRQPEGSRLSAQVDDHRLYFHQIGTHQSADVLIFGGSDSGKRRYVSADLTEDHRFLSIQSSMTTKGNDLRIVDKNQHPSSAVTLQDDF</sequence>
<dbReference type="GO" id="GO:0005829">
    <property type="term" value="C:cytosol"/>
    <property type="evidence" value="ECO:0007669"/>
    <property type="project" value="TreeGrafter"/>
</dbReference>
<dbReference type="InterPro" id="IPR023302">
    <property type="entry name" value="Pept_S9A_N"/>
</dbReference>
<proteinExistence type="predicted"/>
<dbReference type="PANTHER" id="PTHR42881:SF2">
    <property type="entry name" value="PROLYL ENDOPEPTIDASE"/>
    <property type="match status" value="1"/>
</dbReference>
<accession>A0A382ZFR4</accession>
<dbReference type="GO" id="GO:0070012">
    <property type="term" value="F:oligopeptidase activity"/>
    <property type="evidence" value="ECO:0007669"/>
    <property type="project" value="TreeGrafter"/>
</dbReference>
<dbReference type="SUPFAM" id="SSF50993">
    <property type="entry name" value="Peptidase/esterase 'gauge' domain"/>
    <property type="match status" value="1"/>
</dbReference>
<gene>
    <name evidence="2" type="ORF">METZ01_LOCUS446913</name>
</gene>
<dbReference type="EMBL" id="UINC01183341">
    <property type="protein sequence ID" value="SVD94059.1"/>
    <property type="molecule type" value="Genomic_DNA"/>
</dbReference>
<feature type="non-terminal residue" evidence="2">
    <location>
        <position position="1"/>
    </location>
</feature>
<evidence type="ECO:0000313" key="2">
    <source>
        <dbReference type="EMBL" id="SVD94059.1"/>
    </source>
</evidence>
<dbReference type="Gene3D" id="3.40.50.1820">
    <property type="entry name" value="alpha/beta hydrolase"/>
    <property type="match status" value="1"/>
</dbReference>
<dbReference type="Gene3D" id="2.130.10.120">
    <property type="entry name" value="Prolyl oligopeptidase, N-terminal domain"/>
    <property type="match status" value="1"/>
</dbReference>
<feature type="domain" description="Peptidase S9A N-terminal" evidence="1">
    <location>
        <begin position="1"/>
        <end position="247"/>
    </location>
</feature>
<organism evidence="2">
    <name type="scientific">marine metagenome</name>
    <dbReference type="NCBI Taxonomy" id="408172"/>
    <lineage>
        <taxon>unclassified sequences</taxon>
        <taxon>metagenomes</taxon>
        <taxon>ecological metagenomes</taxon>
    </lineage>
</organism>
<protein>
    <recommendedName>
        <fullName evidence="1">Peptidase S9A N-terminal domain-containing protein</fullName>
    </recommendedName>
</protein>
<dbReference type="GO" id="GO:0004252">
    <property type="term" value="F:serine-type endopeptidase activity"/>
    <property type="evidence" value="ECO:0007669"/>
    <property type="project" value="InterPro"/>
</dbReference>
<dbReference type="InterPro" id="IPR051167">
    <property type="entry name" value="Prolyl_oligopep/macrocyclase"/>
</dbReference>
<feature type="non-terminal residue" evidence="2">
    <location>
        <position position="257"/>
    </location>
</feature>
<name>A0A382ZFR4_9ZZZZ</name>
<evidence type="ECO:0000259" key="1">
    <source>
        <dbReference type="Pfam" id="PF02897"/>
    </source>
</evidence>